<evidence type="ECO:0000313" key="6">
    <source>
        <dbReference type="EMBL" id="BBJ04137.1"/>
    </source>
</evidence>
<dbReference type="EMBL" id="AP019537">
    <property type="protein sequence ID" value="BBJ04137.1"/>
    <property type="molecule type" value="Genomic_DNA"/>
</dbReference>
<keyword evidence="4" id="KW-0012">Acyltransferase</keyword>
<accession>A0A455WAK8</accession>
<evidence type="ECO:0000259" key="5">
    <source>
        <dbReference type="Pfam" id="PF01515"/>
    </source>
</evidence>
<sequence length="327" mass="35444">MIRLMERCQNACREAPKRIVFPDALDVRVLQAANELLQRGLAEPILLGNPFELRDYAHEAGVDISFFSIVDPSRSHWMDSFISAYLDGNEGLDTEEVRVLISDPLFFGAMMVKRERADICIAGNISTSGDVIRAAIKVIGVATGQKTVSSFFLMSSADGSDFRLFADAGVIPEPTVEQLSDIAIGSARSFEKLTGEQARVALLSFSTKGSAQHPAAQRVREAFELARTRNPSLIIDGELQFDAAVVPSVAQKKAPQSPLKGNSNVLIFPSLNAGNIAYKLAQRLCNYMALGPMLEGLAKPMHDLSRGCTADDIVDIAIVASCLVNKE</sequence>
<dbReference type="AlphaFoldDB" id="A0A455WAK8"/>
<dbReference type="PIRSF" id="PIRSF000428">
    <property type="entry name" value="P_Ac_trans"/>
    <property type="match status" value="1"/>
</dbReference>
<dbReference type="InterPro" id="IPR012147">
    <property type="entry name" value="P_Ac_Bu_trans"/>
</dbReference>
<gene>
    <name evidence="6" type="primary">eutD</name>
    <name evidence="6" type="ORF">YBY_19860</name>
</gene>
<evidence type="ECO:0000256" key="1">
    <source>
        <dbReference type="ARBA" id="ARBA00005656"/>
    </source>
</evidence>
<comment type="similarity">
    <text evidence="1">Belongs to the phosphate acetyltransferase and butyryltransferase family.</text>
</comment>
<dbReference type="InterPro" id="IPR042113">
    <property type="entry name" value="P_AcTrfase_dom1"/>
</dbReference>
<dbReference type="InterPro" id="IPR004614">
    <property type="entry name" value="P_AcTrfase"/>
</dbReference>
<proteinExistence type="inferred from homology"/>
<dbReference type="PANTHER" id="PTHR43356:SF1">
    <property type="entry name" value="PHOSPHATE ACETYLTRANSFERASE EUTD"/>
    <property type="match status" value="1"/>
</dbReference>
<reference evidence="6" key="1">
    <citation type="submission" date="2019-03" db="EMBL/GenBank/DDBJ databases">
        <title>Whole genome analysis of nitrate-reducing bacteria Marinobacter hydrocarbonoclasticus YB03.</title>
        <authorList>
            <person name="Azam A.H."/>
            <person name="Yuk S.R."/>
            <person name="Kamarisima K."/>
            <person name="Miyanaga K."/>
            <person name="Tanji Y."/>
        </authorList>
    </citation>
    <scope>NUCLEOTIDE SEQUENCE</scope>
    <source>
        <strain evidence="6">YB03</strain>
    </source>
</reference>
<dbReference type="GO" id="GO:0008959">
    <property type="term" value="F:phosphate acetyltransferase activity"/>
    <property type="evidence" value="ECO:0007669"/>
    <property type="project" value="UniProtKB-EC"/>
</dbReference>
<evidence type="ECO:0000256" key="4">
    <source>
        <dbReference type="ARBA" id="ARBA00023315"/>
    </source>
</evidence>
<organism evidence="6">
    <name type="scientific">Marinobacter nauticus</name>
    <name type="common">Marinobacter hydrocarbonoclasticus</name>
    <name type="synonym">Marinobacter aquaeolei</name>
    <dbReference type="NCBI Taxonomy" id="2743"/>
    <lineage>
        <taxon>Bacteria</taxon>
        <taxon>Pseudomonadati</taxon>
        <taxon>Pseudomonadota</taxon>
        <taxon>Gammaproteobacteria</taxon>
        <taxon>Pseudomonadales</taxon>
        <taxon>Marinobacteraceae</taxon>
        <taxon>Marinobacter</taxon>
    </lineage>
</organism>
<evidence type="ECO:0000256" key="2">
    <source>
        <dbReference type="ARBA" id="ARBA00012707"/>
    </source>
</evidence>
<name>A0A455WAK8_MARNT</name>
<dbReference type="Gene3D" id="3.40.50.10950">
    <property type="match status" value="1"/>
</dbReference>
<dbReference type="EC" id="2.3.1.8" evidence="2"/>
<protein>
    <recommendedName>
        <fullName evidence="2">phosphate acetyltransferase</fullName>
        <ecNumber evidence="2">2.3.1.8</ecNumber>
    </recommendedName>
</protein>
<keyword evidence="3" id="KW-0808">Transferase</keyword>
<dbReference type="NCBIfam" id="NF007233">
    <property type="entry name" value="PRK09653.1"/>
    <property type="match status" value="1"/>
</dbReference>
<dbReference type="PANTHER" id="PTHR43356">
    <property type="entry name" value="PHOSPHATE ACETYLTRANSFERASE"/>
    <property type="match status" value="1"/>
</dbReference>
<feature type="domain" description="Phosphate acetyl/butaryl transferase" evidence="5">
    <location>
        <begin position="4"/>
        <end position="320"/>
    </location>
</feature>
<dbReference type="NCBIfam" id="TIGR00651">
    <property type="entry name" value="pta"/>
    <property type="match status" value="1"/>
</dbReference>
<dbReference type="InterPro" id="IPR042112">
    <property type="entry name" value="P_AcTrfase_dom2"/>
</dbReference>
<dbReference type="Pfam" id="PF01515">
    <property type="entry name" value="PTA_PTB"/>
    <property type="match status" value="1"/>
</dbReference>
<evidence type="ECO:0000256" key="3">
    <source>
        <dbReference type="ARBA" id="ARBA00022679"/>
    </source>
</evidence>
<dbReference type="InterPro" id="IPR002505">
    <property type="entry name" value="PTA_PTB"/>
</dbReference>
<dbReference type="SUPFAM" id="SSF53659">
    <property type="entry name" value="Isocitrate/Isopropylmalate dehydrogenase-like"/>
    <property type="match status" value="1"/>
</dbReference>
<dbReference type="InterPro" id="IPR050500">
    <property type="entry name" value="Phos_Acetyltrans/Butyryltrans"/>
</dbReference>
<dbReference type="Gene3D" id="3.40.50.10750">
    <property type="entry name" value="Isocitrate/Isopropylmalate dehydrogenase-like"/>
    <property type="match status" value="1"/>
</dbReference>